<reference evidence="2" key="1">
    <citation type="journal article" date="2023" name="G3 (Bethesda)">
        <title>Genome assembly and association tests identify interacting loci associated with vigor, precocity, and sex in interspecific pistachio rootstocks.</title>
        <authorList>
            <person name="Palmer W."/>
            <person name="Jacygrad E."/>
            <person name="Sagayaradj S."/>
            <person name="Cavanaugh K."/>
            <person name="Han R."/>
            <person name="Bertier L."/>
            <person name="Beede B."/>
            <person name="Kafkas S."/>
            <person name="Golino D."/>
            <person name="Preece J."/>
            <person name="Michelmore R."/>
        </authorList>
    </citation>
    <scope>NUCLEOTIDE SEQUENCE [LARGE SCALE GENOMIC DNA]</scope>
</reference>
<gene>
    <name evidence="1" type="ORF">Pint_36339</name>
</gene>
<proteinExistence type="predicted"/>
<organism evidence="1 2">
    <name type="scientific">Pistacia integerrima</name>
    <dbReference type="NCBI Taxonomy" id="434235"/>
    <lineage>
        <taxon>Eukaryota</taxon>
        <taxon>Viridiplantae</taxon>
        <taxon>Streptophyta</taxon>
        <taxon>Embryophyta</taxon>
        <taxon>Tracheophyta</taxon>
        <taxon>Spermatophyta</taxon>
        <taxon>Magnoliopsida</taxon>
        <taxon>eudicotyledons</taxon>
        <taxon>Gunneridae</taxon>
        <taxon>Pentapetalae</taxon>
        <taxon>rosids</taxon>
        <taxon>malvids</taxon>
        <taxon>Sapindales</taxon>
        <taxon>Anacardiaceae</taxon>
        <taxon>Pistacia</taxon>
    </lineage>
</organism>
<protein>
    <submittedName>
        <fullName evidence="1">Uncharacterized protein</fullName>
    </submittedName>
</protein>
<comment type="caution">
    <text evidence="1">The sequence shown here is derived from an EMBL/GenBank/DDBJ whole genome shotgun (WGS) entry which is preliminary data.</text>
</comment>
<accession>A0ACC0Y4M7</accession>
<name>A0ACC0Y4M7_9ROSI</name>
<keyword evidence="2" id="KW-1185">Reference proteome</keyword>
<sequence length="416" mass="46692">MYEEPGCFEFDPNNSMAEGADSGFPQAVANSQKQFEENLKLSTEELCAMELELQKHMAFNVENCDNNTHMMQQVVDDPNQLHSFDHSNWNTGDIGFNQDDPQQNGHRSFNINSLPQTQDLLNLFYLPGSSLLPNSSISFANSNHDTNPLGFIGNLPASDTTSVLYDPLFHLNLPPEPPLFRELFQSIPQGYSLPTLRSGANSLFGDERDSSGVTAYQDGDGGMLEFTRDMACIVKGSETGKKKKPLTTERQRREHWTDKFTALRNLLPNPSKRKKDVVEREARGTRTEDDAAGDVENCNIRPLGDPEQSYNGSLRSSWLQRKSKDTEVDVRIVDDEVTIKLVQRKKIDCLLFVSKILDELQLDLHHVAGGHTGDYYSFLFNTKIYEGSSVYAGAIANKVIEVMDREYAAIPTTSSY</sequence>
<dbReference type="Proteomes" id="UP001163603">
    <property type="component" value="Chromosome 9"/>
</dbReference>
<dbReference type="EMBL" id="CM047744">
    <property type="protein sequence ID" value="KAJ0028114.1"/>
    <property type="molecule type" value="Genomic_DNA"/>
</dbReference>
<evidence type="ECO:0000313" key="1">
    <source>
        <dbReference type="EMBL" id="KAJ0028114.1"/>
    </source>
</evidence>
<evidence type="ECO:0000313" key="2">
    <source>
        <dbReference type="Proteomes" id="UP001163603"/>
    </source>
</evidence>